<keyword evidence="3" id="KW-1185">Reference proteome</keyword>
<feature type="region of interest" description="Disordered" evidence="1">
    <location>
        <begin position="1"/>
        <end position="39"/>
    </location>
</feature>
<sequence>MEPPPEPRVTGAGETISKNHFSNSSKLPPTPTSSTIPTA</sequence>
<protein>
    <submittedName>
        <fullName evidence="2">Uncharacterized protein</fullName>
    </submittedName>
</protein>
<name>A0A392QIK5_9FABA</name>
<comment type="caution">
    <text evidence="2">The sequence shown here is derived from an EMBL/GenBank/DDBJ whole genome shotgun (WGS) entry which is preliminary data.</text>
</comment>
<accession>A0A392QIK5</accession>
<dbReference type="AlphaFoldDB" id="A0A392QIK5"/>
<dbReference type="Proteomes" id="UP000265520">
    <property type="component" value="Unassembled WGS sequence"/>
</dbReference>
<organism evidence="2 3">
    <name type="scientific">Trifolium medium</name>
    <dbReference type="NCBI Taxonomy" id="97028"/>
    <lineage>
        <taxon>Eukaryota</taxon>
        <taxon>Viridiplantae</taxon>
        <taxon>Streptophyta</taxon>
        <taxon>Embryophyta</taxon>
        <taxon>Tracheophyta</taxon>
        <taxon>Spermatophyta</taxon>
        <taxon>Magnoliopsida</taxon>
        <taxon>eudicotyledons</taxon>
        <taxon>Gunneridae</taxon>
        <taxon>Pentapetalae</taxon>
        <taxon>rosids</taxon>
        <taxon>fabids</taxon>
        <taxon>Fabales</taxon>
        <taxon>Fabaceae</taxon>
        <taxon>Papilionoideae</taxon>
        <taxon>50 kb inversion clade</taxon>
        <taxon>NPAAA clade</taxon>
        <taxon>Hologalegina</taxon>
        <taxon>IRL clade</taxon>
        <taxon>Trifolieae</taxon>
        <taxon>Trifolium</taxon>
    </lineage>
</organism>
<evidence type="ECO:0000256" key="1">
    <source>
        <dbReference type="SAM" id="MobiDB-lite"/>
    </source>
</evidence>
<dbReference type="EMBL" id="LXQA010137531">
    <property type="protein sequence ID" value="MCI23724.1"/>
    <property type="molecule type" value="Genomic_DNA"/>
</dbReference>
<reference evidence="2 3" key="1">
    <citation type="journal article" date="2018" name="Front. Plant Sci.">
        <title>Red Clover (Trifolium pratense) and Zigzag Clover (T. medium) - A Picture of Genomic Similarities and Differences.</title>
        <authorList>
            <person name="Dluhosova J."/>
            <person name="Istvanek J."/>
            <person name="Nedelnik J."/>
            <person name="Repkova J."/>
        </authorList>
    </citation>
    <scope>NUCLEOTIDE SEQUENCE [LARGE SCALE GENOMIC DNA]</scope>
    <source>
        <strain evidence="3">cv. 10/8</strain>
        <tissue evidence="2">Leaf</tissue>
    </source>
</reference>
<feature type="compositionally biased region" description="Low complexity" evidence="1">
    <location>
        <begin position="24"/>
        <end position="39"/>
    </location>
</feature>
<evidence type="ECO:0000313" key="2">
    <source>
        <dbReference type="EMBL" id="MCI23724.1"/>
    </source>
</evidence>
<evidence type="ECO:0000313" key="3">
    <source>
        <dbReference type="Proteomes" id="UP000265520"/>
    </source>
</evidence>
<proteinExistence type="predicted"/>